<dbReference type="EMBL" id="AP018248">
    <property type="protein sequence ID" value="BAY97452.1"/>
    <property type="molecule type" value="Genomic_DNA"/>
</dbReference>
<proteinExistence type="predicted"/>
<reference evidence="2 3" key="1">
    <citation type="submission" date="2017-06" db="EMBL/GenBank/DDBJ databases">
        <title>Genome sequencing of cyanobaciteial culture collection at National Institute for Environmental Studies (NIES).</title>
        <authorList>
            <person name="Hirose Y."/>
            <person name="Shimura Y."/>
            <person name="Fujisawa T."/>
            <person name="Nakamura Y."/>
            <person name="Kawachi M."/>
        </authorList>
    </citation>
    <scope>NUCLEOTIDE SEQUENCE [LARGE SCALE GENOMIC DNA]</scope>
    <source>
        <strain evidence="2 3">NIES-37</strain>
    </source>
</reference>
<evidence type="ECO:0000256" key="1">
    <source>
        <dbReference type="SAM" id="MobiDB-lite"/>
    </source>
</evidence>
<feature type="compositionally biased region" description="Basic and acidic residues" evidence="1">
    <location>
        <begin position="1"/>
        <end position="10"/>
    </location>
</feature>
<keyword evidence="3" id="KW-1185">Reference proteome</keyword>
<dbReference type="Proteomes" id="UP000218785">
    <property type="component" value="Chromosome"/>
</dbReference>
<dbReference type="AlphaFoldDB" id="A0A1Z4MVF1"/>
<sequence>MKNRKWDMGKKLPMPNAPSPKRRGAHLTNPKENGVSRRFQKKEVVKPPLSSNQETQTF</sequence>
<accession>A0A1Z4MVF1</accession>
<gene>
    <name evidence="2" type="ORF">NIES37_13940</name>
</gene>
<organism evidence="2 3">
    <name type="scientific">Tolypothrix tenuis PCC 7101</name>
    <dbReference type="NCBI Taxonomy" id="231146"/>
    <lineage>
        <taxon>Bacteria</taxon>
        <taxon>Bacillati</taxon>
        <taxon>Cyanobacteriota</taxon>
        <taxon>Cyanophyceae</taxon>
        <taxon>Nostocales</taxon>
        <taxon>Tolypothrichaceae</taxon>
        <taxon>Tolypothrix</taxon>
    </lineage>
</organism>
<feature type="compositionally biased region" description="Polar residues" evidence="1">
    <location>
        <begin position="49"/>
        <end position="58"/>
    </location>
</feature>
<name>A0A1Z4MVF1_9CYAN</name>
<dbReference type="KEGG" id="ttq:NIES37_13940"/>
<evidence type="ECO:0000313" key="2">
    <source>
        <dbReference type="EMBL" id="BAY97452.1"/>
    </source>
</evidence>
<protein>
    <submittedName>
        <fullName evidence="2">Uncharacterized protein</fullName>
    </submittedName>
</protein>
<feature type="region of interest" description="Disordered" evidence="1">
    <location>
        <begin position="1"/>
        <end position="58"/>
    </location>
</feature>
<evidence type="ECO:0000313" key="3">
    <source>
        <dbReference type="Proteomes" id="UP000218785"/>
    </source>
</evidence>